<feature type="region of interest" description="Disordered" evidence="1">
    <location>
        <begin position="775"/>
        <end position="813"/>
    </location>
</feature>
<name>A0A922MD78_SPOEX</name>
<gene>
    <name evidence="2" type="ORF">HF086_011557</name>
</gene>
<feature type="compositionally biased region" description="Basic and acidic residues" evidence="1">
    <location>
        <begin position="804"/>
        <end position="813"/>
    </location>
</feature>
<evidence type="ECO:0000313" key="3">
    <source>
        <dbReference type="Proteomes" id="UP000814243"/>
    </source>
</evidence>
<protein>
    <submittedName>
        <fullName evidence="2">Uncharacterized protein</fullName>
    </submittedName>
</protein>
<feature type="compositionally biased region" description="Polar residues" evidence="1">
    <location>
        <begin position="848"/>
        <end position="866"/>
    </location>
</feature>
<feature type="compositionally biased region" description="Polar residues" evidence="1">
    <location>
        <begin position="232"/>
        <end position="242"/>
    </location>
</feature>
<dbReference type="GO" id="GO:0042393">
    <property type="term" value="F:histone binding"/>
    <property type="evidence" value="ECO:0007669"/>
    <property type="project" value="InterPro"/>
</dbReference>
<comment type="caution">
    <text evidence="2">The sequence shown here is derived from an EMBL/GenBank/DDBJ whole genome shotgun (WGS) entry which is preliminary data.</text>
</comment>
<feature type="region of interest" description="Disordered" evidence="1">
    <location>
        <begin position="848"/>
        <end position="882"/>
    </location>
</feature>
<organism evidence="2 3">
    <name type="scientific">Spodoptera exigua</name>
    <name type="common">Beet armyworm</name>
    <name type="synonym">Noctua fulgens</name>
    <dbReference type="NCBI Taxonomy" id="7107"/>
    <lineage>
        <taxon>Eukaryota</taxon>
        <taxon>Metazoa</taxon>
        <taxon>Ecdysozoa</taxon>
        <taxon>Arthropoda</taxon>
        <taxon>Hexapoda</taxon>
        <taxon>Insecta</taxon>
        <taxon>Pterygota</taxon>
        <taxon>Neoptera</taxon>
        <taxon>Endopterygota</taxon>
        <taxon>Lepidoptera</taxon>
        <taxon>Glossata</taxon>
        <taxon>Ditrysia</taxon>
        <taxon>Noctuoidea</taxon>
        <taxon>Noctuidae</taxon>
        <taxon>Amphipyrinae</taxon>
        <taxon>Spodoptera</taxon>
    </lineage>
</organism>
<feature type="compositionally biased region" description="Polar residues" evidence="1">
    <location>
        <begin position="466"/>
        <end position="477"/>
    </location>
</feature>
<sequence>MDSEPVVIEDDDGDAGAVVIVDDDVIITEQKPDSTIVIDDEPHMQINEAGTNNAGDKTKKVSEKESTDESSFRINLRNNNLMDNIINTCLNMQNGAGMSRVIHKTLIPLYRDSNPELKKSKALTNLLKRVHKMLLRDPNHKFLHIKTLCEELKSGRVRKKVPFVTLSTDLRDNKTQFNLSDSQTDMKKLNKSNNVTVVEVEDQEEVQENIKAKKRKPNNKIRKTKPKRQRIMAQSKNSCNTDSKNVDVIELVDSDNECGNLSSSEATTSTQSDNSVTISPNSSTGEESNKENNESKKEIENNDNKPDNKPKAKNIESKKEIENNDNKPNAKNIESKKEIENNDNKPDNKPNAKNIESKLGPEINDVQNKMNTIVFIPFYSIPIIDTPPIPSFTMQNQNMPINNCVPMIDKPVPKKYEISKTIAVIEYNASQNNNNNKLSSDDVDIEVLIPQTHIENQGKKSDDTNKASNIIETNKNNKPARKQTIESTRKEKFQDIFSKSLKEIGITVDSNLMEKPLMQNCLSPKNQIENRNVEDYAVPKNQIEKRTVEDYSVPKNQNQNAIVQGHMVPKILIENGKVQGNMFYKNQMENEIDQDLLVPKNHKEISIQDVEPYDCNQSELIAYHERCIVSCKEALAKLEEQEVTTDDPKFSPYIQCAKLKESIVESYRTICAIKGNAAVVVKKCEIKLNVAQGHHPGPAKALQKFLNSTLGKDGSITFPDFEDVLQCVFASNTEDQLGWSSSQVFKEGWLIYAAMESQRYHSHGGNSTVEFLCNEESSGSSADEDVTSPHRTETSKQDTPSTSTEDKIDMNCRKPSLDTILIEEPDNDSALMNPSQCSSVNSNITQPITEDNIESSKSTNVDSLASNEPDETVMSKDNNNCEKDNLSQENVCVNNIKEEKETIKINFSEPIDSISFMPNCSHSSTNTSNTESIETNFKTQTTTIKPERLDVQAMLNERGGNFECTVFDIEDPFLVIEISSDDYSDDDL</sequence>
<feature type="compositionally biased region" description="Polar residues" evidence="1">
    <location>
        <begin position="259"/>
        <end position="280"/>
    </location>
</feature>
<feature type="compositionally biased region" description="Basic and acidic residues" evidence="1">
    <location>
        <begin position="333"/>
        <end position="350"/>
    </location>
</feature>
<proteinExistence type="predicted"/>
<dbReference type="Gene3D" id="1.20.58.2170">
    <property type="match status" value="1"/>
</dbReference>
<dbReference type="Gene3D" id="1.10.8.810">
    <property type="entry name" value="Daxx helical bundle domain"/>
    <property type="match status" value="1"/>
</dbReference>
<feature type="compositionally biased region" description="Basic and acidic residues" evidence="1">
    <location>
        <begin position="456"/>
        <end position="465"/>
    </location>
</feature>
<dbReference type="AlphaFoldDB" id="A0A922MD78"/>
<feature type="region of interest" description="Disordered" evidence="1">
    <location>
        <begin position="455"/>
        <end position="488"/>
    </location>
</feature>
<accession>A0A922MD78</accession>
<dbReference type="Proteomes" id="UP000814243">
    <property type="component" value="Unassembled WGS sequence"/>
</dbReference>
<feature type="compositionally biased region" description="Basic and acidic residues" evidence="1">
    <location>
        <begin position="287"/>
        <end position="325"/>
    </location>
</feature>
<dbReference type="EMBL" id="JACEFF010000620">
    <property type="protein sequence ID" value="KAH9634297.1"/>
    <property type="molecule type" value="Genomic_DNA"/>
</dbReference>
<reference evidence="2" key="1">
    <citation type="journal article" date="2021" name="G3 (Bethesda)">
        <title>Genome and transcriptome analysis of the beet armyworm Spodoptera exigua reveals targets for pest control. .</title>
        <authorList>
            <person name="Simon S."/>
            <person name="Breeschoten T."/>
            <person name="Jansen H.J."/>
            <person name="Dirks R.P."/>
            <person name="Schranz M.E."/>
            <person name="Ros V.I.D."/>
        </authorList>
    </citation>
    <scope>NUCLEOTIDE SEQUENCE</scope>
    <source>
        <strain evidence="2">TB_SE_WUR_2020</strain>
    </source>
</reference>
<feature type="region of interest" description="Disordered" evidence="1">
    <location>
        <begin position="259"/>
        <end position="360"/>
    </location>
</feature>
<feature type="compositionally biased region" description="Basic residues" evidence="1">
    <location>
        <begin position="212"/>
        <end position="230"/>
    </location>
</feature>
<feature type="region of interest" description="Disordered" evidence="1">
    <location>
        <begin position="46"/>
        <end position="70"/>
    </location>
</feature>
<feature type="compositionally biased region" description="Basic and acidic residues" evidence="1">
    <location>
        <begin position="787"/>
        <end position="796"/>
    </location>
</feature>
<feature type="compositionally biased region" description="Basic and acidic residues" evidence="1">
    <location>
        <begin position="56"/>
        <end position="70"/>
    </location>
</feature>
<feature type="region of interest" description="Disordered" evidence="1">
    <location>
        <begin position="208"/>
        <end position="242"/>
    </location>
</feature>
<evidence type="ECO:0000256" key="1">
    <source>
        <dbReference type="SAM" id="MobiDB-lite"/>
    </source>
</evidence>
<evidence type="ECO:0000313" key="2">
    <source>
        <dbReference type="EMBL" id="KAH9634297.1"/>
    </source>
</evidence>
<dbReference type="InterPro" id="IPR038298">
    <property type="entry name" value="Daxx_N_sf"/>
</dbReference>
<dbReference type="InterPro" id="IPR046426">
    <property type="entry name" value="DAXX_histone-bd_sf"/>
</dbReference>